<protein>
    <recommendedName>
        <fullName evidence="4">Acetyl-CoA acetyltransferase</fullName>
    </recommendedName>
</protein>
<keyword evidence="3" id="KW-1185">Reference proteome</keyword>
<name>A0ABS4JAH7_9BACL</name>
<feature type="transmembrane region" description="Helical" evidence="1">
    <location>
        <begin position="73"/>
        <end position="95"/>
    </location>
</feature>
<accession>A0ABS4JAH7</accession>
<comment type="caution">
    <text evidence="2">The sequence shown here is derived from an EMBL/GenBank/DDBJ whole genome shotgun (WGS) entry which is preliminary data.</text>
</comment>
<evidence type="ECO:0000313" key="3">
    <source>
        <dbReference type="Proteomes" id="UP001519287"/>
    </source>
</evidence>
<reference evidence="2 3" key="1">
    <citation type="submission" date="2021-03" db="EMBL/GenBank/DDBJ databases">
        <title>Genomic Encyclopedia of Type Strains, Phase IV (KMG-IV): sequencing the most valuable type-strain genomes for metagenomic binning, comparative biology and taxonomic classification.</title>
        <authorList>
            <person name="Goeker M."/>
        </authorList>
    </citation>
    <scope>NUCLEOTIDE SEQUENCE [LARGE SCALE GENOMIC DNA]</scope>
    <source>
        <strain evidence="2 3">DSM 26048</strain>
    </source>
</reference>
<organism evidence="2 3">
    <name type="scientific">Paenibacillus eucommiae</name>
    <dbReference type="NCBI Taxonomy" id="1355755"/>
    <lineage>
        <taxon>Bacteria</taxon>
        <taxon>Bacillati</taxon>
        <taxon>Bacillota</taxon>
        <taxon>Bacilli</taxon>
        <taxon>Bacillales</taxon>
        <taxon>Paenibacillaceae</taxon>
        <taxon>Paenibacillus</taxon>
    </lineage>
</organism>
<evidence type="ECO:0000256" key="1">
    <source>
        <dbReference type="SAM" id="Phobius"/>
    </source>
</evidence>
<evidence type="ECO:0008006" key="4">
    <source>
        <dbReference type="Google" id="ProtNLM"/>
    </source>
</evidence>
<keyword evidence="1" id="KW-1133">Transmembrane helix</keyword>
<keyword evidence="1" id="KW-0812">Transmembrane</keyword>
<keyword evidence="1" id="KW-0472">Membrane</keyword>
<proteinExistence type="predicted"/>
<sequence>MYPHEQSNVIFQADPSHIDILRYIKDSNHSICSQYLGHPVRVETIDGHVFEGVIVYMDGRNLHLQVQEQNRAFYNPVAATILPLVLYELLVITLLSGR</sequence>
<dbReference type="RefSeq" id="WP_209979611.1">
    <property type="nucleotide sequence ID" value="NZ_JAGGLB010000058.1"/>
</dbReference>
<dbReference type="Proteomes" id="UP001519287">
    <property type="component" value="Unassembled WGS sequence"/>
</dbReference>
<dbReference type="EMBL" id="JAGGLB010000058">
    <property type="protein sequence ID" value="MBP1996828.1"/>
    <property type="molecule type" value="Genomic_DNA"/>
</dbReference>
<gene>
    <name evidence="2" type="ORF">J2Z66_008488</name>
</gene>
<evidence type="ECO:0000313" key="2">
    <source>
        <dbReference type="EMBL" id="MBP1996828.1"/>
    </source>
</evidence>